<feature type="compositionally biased region" description="Low complexity" evidence="1">
    <location>
        <begin position="368"/>
        <end position="380"/>
    </location>
</feature>
<sequence length="441" mass="45650">MNVSTNVPSSGHSEPLAQRLAELRGPAPQRSLNARALAALAANPGCHRRAVLDAAGVDKSALAARLGRPAPFGQSPFAIARGVIFESRLKEDGYAALLEPLRRHLGLPAEGGARLTVPDLLRRSGPAVRAERTAAALAEAAADPSAWTLLDHPLLRLTVAGSTAYLEPDAVVVHGGRCTVVEIKSFPVLDGSADPAKVGAAARQAAVYVLALQETAAALAGREVDPDPYTEQRLPGSPWLSVLLVCPKDFSNRPTAVPVDVRRELATTRRQLSRMTGIGRLLESLPPGTGFDLAADEDGRPARSAEELTGSVASVPAAYSPDCLSSCELGFHCRAQARCDDRVEQLGRGVRGELGSIRTVTAALAAAESADAARPTADRPATGHDTDGHDTDDDTWADADEAAARLAYAAALRAEALGRTPAAAAHPAVPVTAAVGAGAAV</sequence>
<dbReference type="Proteomes" id="UP001596067">
    <property type="component" value="Unassembled WGS sequence"/>
</dbReference>
<evidence type="ECO:0008006" key="4">
    <source>
        <dbReference type="Google" id="ProtNLM"/>
    </source>
</evidence>
<accession>A0ABW1EUY9</accession>
<evidence type="ECO:0000256" key="1">
    <source>
        <dbReference type="SAM" id="MobiDB-lite"/>
    </source>
</evidence>
<evidence type="ECO:0000313" key="2">
    <source>
        <dbReference type="EMBL" id="MFC5884749.1"/>
    </source>
</evidence>
<dbReference type="RefSeq" id="WP_313763869.1">
    <property type="nucleotide sequence ID" value="NZ_BAAAVH010000034.1"/>
</dbReference>
<organism evidence="2 3">
    <name type="scientific">Kitasatospora aburaviensis</name>
    <dbReference type="NCBI Taxonomy" id="67265"/>
    <lineage>
        <taxon>Bacteria</taxon>
        <taxon>Bacillati</taxon>
        <taxon>Actinomycetota</taxon>
        <taxon>Actinomycetes</taxon>
        <taxon>Kitasatosporales</taxon>
        <taxon>Streptomycetaceae</taxon>
        <taxon>Kitasatospora</taxon>
    </lineage>
</organism>
<gene>
    <name evidence="2" type="ORF">ACFP0N_07100</name>
</gene>
<evidence type="ECO:0000313" key="3">
    <source>
        <dbReference type="Proteomes" id="UP001596067"/>
    </source>
</evidence>
<dbReference type="EMBL" id="JBHSOD010000006">
    <property type="protein sequence ID" value="MFC5884749.1"/>
    <property type="molecule type" value="Genomic_DNA"/>
</dbReference>
<name>A0ABW1EUY9_9ACTN</name>
<protein>
    <recommendedName>
        <fullName evidence="4">Secreted protein</fullName>
    </recommendedName>
</protein>
<reference evidence="3" key="1">
    <citation type="journal article" date="2019" name="Int. J. Syst. Evol. Microbiol.">
        <title>The Global Catalogue of Microorganisms (GCM) 10K type strain sequencing project: providing services to taxonomists for standard genome sequencing and annotation.</title>
        <authorList>
            <consortium name="The Broad Institute Genomics Platform"/>
            <consortium name="The Broad Institute Genome Sequencing Center for Infectious Disease"/>
            <person name="Wu L."/>
            <person name="Ma J."/>
        </authorList>
    </citation>
    <scope>NUCLEOTIDE SEQUENCE [LARGE SCALE GENOMIC DNA]</scope>
    <source>
        <strain evidence="3">CGMCC 4.1469</strain>
    </source>
</reference>
<comment type="caution">
    <text evidence="2">The sequence shown here is derived from an EMBL/GenBank/DDBJ whole genome shotgun (WGS) entry which is preliminary data.</text>
</comment>
<proteinExistence type="predicted"/>
<keyword evidence="3" id="KW-1185">Reference proteome</keyword>
<feature type="region of interest" description="Disordered" evidence="1">
    <location>
        <begin position="368"/>
        <end position="395"/>
    </location>
</feature>